<feature type="domain" description="NfeD1b N-terminal" evidence="8">
    <location>
        <begin position="283"/>
        <end position="445"/>
    </location>
</feature>
<dbReference type="EMBL" id="CP036275">
    <property type="protein sequence ID" value="QDU38182.1"/>
    <property type="molecule type" value="Genomic_DNA"/>
</dbReference>
<name>A0A517Z6S1_9PLAN</name>
<dbReference type="KEGG" id="mri:Mal4_25060"/>
<dbReference type="AlphaFoldDB" id="A0A517Z6S1"/>
<dbReference type="InterPro" id="IPR056738">
    <property type="entry name" value="NfeD1b_N"/>
</dbReference>
<dbReference type="InterPro" id="IPR012340">
    <property type="entry name" value="NA-bd_OB-fold"/>
</dbReference>
<evidence type="ECO:0000256" key="2">
    <source>
        <dbReference type="ARBA" id="ARBA00022692"/>
    </source>
</evidence>
<sequence length="746" mass="81895">MPTSRSLPAGKLARRLTLAAVVGLLVFSRLPIGVAQKPKPDGAELMPVARFITLKSPITDDSIAWVRRTGLELQDRAVREKRKAYLVLEFTPGNSQFHHVFGLADFLTSAALSNVTTVAWIPETVTGFNVVPALACNEIVMHPDAQLGDIGRGKALEPDQQAVVRAMVAKRRNRKVNEAVAQALMDPQATLVQLSVEPDAGTTEKRVVDQQEAERLLNTALVIKDRVTLKESGALGLFSGTTARNHDILVMQTVESRRELADVYGLPLETLREQRSPGTAEQVSLIEVRGEIEPVLESFLKRQIDRVIERGSKTIIFEIDSPGGFLWESRDMAMTIADLDERDIRTIAYIPDMALSGAAIIALGCDEIYMQPTAKIGDAGPIEIREGGQFERADEKVLSFLLEVMEELAERKGRPKAVAMAMADKEMAVFKVTHKTRGTVWYMTEDELHEAGDEWIKGRQVPESRDSLLLTLDGKRAHELKIAEQPVTDFAELKERVGIPLDVTPMKIGRTWIDSLVFLLNHGFVTGLLFFIGIICIYLELHFMTGLLGIVSAVCFALFFWSKVLGGTAGWLEVVLFMLGIACLAMEIFVIPGFGVFGVSGGLLIFAALIMASQTFGNLEPSRDFDQATETLKTLSASIVAVVVIAMILSRFLPRIPLFNEMFLTPPGMHEAATSDAPRLKHSLTHPGAELIGERGRTVTVLRPAGKAQVDNRLLDVVSDGPFIAEGSEIEVVHVTGNRVVVRQIV</sequence>
<dbReference type="RefSeq" id="WP_145369494.1">
    <property type="nucleotide sequence ID" value="NZ_CP036275.1"/>
</dbReference>
<dbReference type="Gene3D" id="3.90.226.10">
    <property type="entry name" value="2-enoyl-CoA Hydratase, Chain A, domain 1"/>
    <property type="match status" value="1"/>
</dbReference>
<evidence type="ECO:0000256" key="5">
    <source>
        <dbReference type="SAM" id="Phobius"/>
    </source>
</evidence>
<evidence type="ECO:0000256" key="3">
    <source>
        <dbReference type="ARBA" id="ARBA00022989"/>
    </source>
</evidence>
<reference evidence="9 10" key="1">
    <citation type="submission" date="2019-02" db="EMBL/GenBank/DDBJ databases">
        <title>Deep-cultivation of Planctomycetes and their phenomic and genomic characterization uncovers novel biology.</title>
        <authorList>
            <person name="Wiegand S."/>
            <person name="Jogler M."/>
            <person name="Boedeker C."/>
            <person name="Pinto D."/>
            <person name="Vollmers J."/>
            <person name="Rivas-Marin E."/>
            <person name="Kohn T."/>
            <person name="Peeters S.H."/>
            <person name="Heuer A."/>
            <person name="Rast P."/>
            <person name="Oberbeckmann S."/>
            <person name="Bunk B."/>
            <person name="Jeske O."/>
            <person name="Meyerdierks A."/>
            <person name="Storesund J.E."/>
            <person name="Kallscheuer N."/>
            <person name="Luecker S."/>
            <person name="Lage O.M."/>
            <person name="Pohl T."/>
            <person name="Merkel B.J."/>
            <person name="Hornburger P."/>
            <person name="Mueller R.-W."/>
            <person name="Bruemmer F."/>
            <person name="Labrenz M."/>
            <person name="Spormann A.M."/>
            <person name="Op den Camp H."/>
            <person name="Overmann J."/>
            <person name="Amann R."/>
            <person name="Jetten M.S.M."/>
            <person name="Mascher T."/>
            <person name="Medema M.H."/>
            <person name="Devos D.P."/>
            <person name="Kaster A.-K."/>
            <person name="Ovreas L."/>
            <person name="Rohde M."/>
            <person name="Galperin M.Y."/>
            <person name="Jogler C."/>
        </authorList>
    </citation>
    <scope>NUCLEOTIDE SEQUENCE [LARGE SCALE GENOMIC DNA]</scope>
    <source>
        <strain evidence="9 10">Mal4</strain>
    </source>
</reference>
<feature type="transmembrane region" description="Helical" evidence="5">
    <location>
        <begin position="546"/>
        <end position="564"/>
    </location>
</feature>
<evidence type="ECO:0000313" key="10">
    <source>
        <dbReference type="Proteomes" id="UP000320496"/>
    </source>
</evidence>
<gene>
    <name evidence="9" type="ORF">Mal4_25060</name>
</gene>
<keyword evidence="4 5" id="KW-0472">Membrane</keyword>
<evidence type="ECO:0000256" key="4">
    <source>
        <dbReference type="ARBA" id="ARBA00023136"/>
    </source>
</evidence>
<dbReference type="Gene3D" id="2.40.50.140">
    <property type="entry name" value="Nucleic acid-binding proteins"/>
    <property type="match status" value="1"/>
</dbReference>
<keyword evidence="3 5" id="KW-1133">Transmembrane helix</keyword>
<dbReference type="Pfam" id="PF25145">
    <property type="entry name" value="NfeD1b_N"/>
    <property type="match status" value="1"/>
</dbReference>
<dbReference type="GO" id="GO:0005886">
    <property type="term" value="C:plasma membrane"/>
    <property type="evidence" value="ECO:0007669"/>
    <property type="project" value="TreeGrafter"/>
</dbReference>
<evidence type="ECO:0000313" key="9">
    <source>
        <dbReference type="EMBL" id="QDU38182.1"/>
    </source>
</evidence>
<organism evidence="9 10">
    <name type="scientific">Maioricimonas rarisocia</name>
    <dbReference type="NCBI Taxonomy" id="2528026"/>
    <lineage>
        <taxon>Bacteria</taxon>
        <taxon>Pseudomonadati</taxon>
        <taxon>Planctomycetota</taxon>
        <taxon>Planctomycetia</taxon>
        <taxon>Planctomycetales</taxon>
        <taxon>Planctomycetaceae</taxon>
        <taxon>Maioricimonas</taxon>
    </lineage>
</organism>
<feature type="domain" description="NfeD integral membrane" evidence="7">
    <location>
        <begin position="525"/>
        <end position="649"/>
    </location>
</feature>
<feature type="transmembrane region" description="Helical" evidence="5">
    <location>
        <begin position="596"/>
        <end position="615"/>
    </location>
</feature>
<dbReference type="InterPro" id="IPR002810">
    <property type="entry name" value="NfeD-like_C"/>
</dbReference>
<feature type="transmembrane region" description="Helical" evidence="5">
    <location>
        <begin position="516"/>
        <end position="539"/>
    </location>
</feature>
<keyword evidence="10" id="KW-1185">Reference proteome</keyword>
<dbReference type="PANTHER" id="PTHR33507">
    <property type="entry name" value="INNER MEMBRANE PROTEIN YBBJ"/>
    <property type="match status" value="1"/>
</dbReference>
<dbReference type="Pfam" id="PF01957">
    <property type="entry name" value="NfeD"/>
    <property type="match status" value="1"/>
</dbReference>
<dbReference type="Proteomes" id="UP000320496">
    <property type="component" value="Chromosome"/>
</dbReference>
<dbReference type="Pfam" id="PF24961">
    <property type="entry name" value="NfeD_membrane"/>
    <property type="match status" value="1"/>
</dbReference>
<keyword evidence="2 5" id="KW-0812">Transmembrane</keyword>
<dbReference type="PANTHER" id="PTHR33507:SF3">
    <property type="entry name" value="INNER MEMBRANE PROTEIN YBBJ"/>
    <property type="match status" value="1"/>
</dbReference>
<dbReference type="CDD" id="cd07021">
    <property type="entry name" value="Clp_protease_NfeD_like"/>
    <property type="match status" value="1"/>
</dbReference>
<feature type="transmembrane region" description="Helical" evidence="5">
    <location>
        <begin position="635"/>
        <end position="653"/>
    </location>
</feature>
<evidence type="ECO:0000259" key="8">
    <source>
        <dbReference type="Pfam" id="PF25145"/>
    </source>
</evidence>
<accession>A0A517Z6S1</accession>
<dbReference type="InterPro" id="IPR056739">
    <property type="entry name" value="NfeD_membrane"/>
</dbReference>
<protein>
    <submittedName>
        <fullName evidence="9">Uncharacterized protein</fullName>
    </submittedName>
</protein>
<dbReference type="InterPro" id="IPR029045">
    <property type="entry name" value="ClpP/crotonase-like_dom_sf"/>
</dbReference>
<dbReference type="InterPro" id="IPR052165">
    <property type="entry name" value="Membrane_assoc_protease"/>
</dbReference>
<evidence type="ECO:0000259" key="6">
    <source>
        <dbReference type="Pfam" id="PF01957"/>
    </source>
</evidence>
<feature type="domain" description="NfeD-like C-terminal" evidence="6">
    <location>
        <begin position="689"/>
        <end position="743"/>
    </location>
</feature>
<proteinExistence type="predicted"/>
<evidence type="ECO:0000256" key="1">
    <source>
        <dbReference type="ARBA" id="ARBA00004141"/>
    </source>
</evidence>
<comment type="subcellular location">
    <subcellularLocation>
        <location evidence="1">Membrane</location>
        <topology evidence="1">Multi-pass membrane protein</topology>
    </subcellularLocation>
</comment>
<dbReference type="SUPFAM" id="SSF52096">
    <property type="entry name" value="ClpP/crotonase"/>
    <property type="match status" value="1"/>
</dbReference>
<dbReference type="SUPFAM" id="SSF141322">
    <property type="entry name" value="NfeD domain-like"/>
    <property type="match status" value="1"/>
</dbReference>
<evidence type="ECO:0000259" key="7">
    <source>
        <dbReference type="Pfam" id="PF24961"/>
    </source>
</evidence>
<dbReference type="OrthoDB" id="284354at2"/>